<organism evidence="1 2">
    <name type="scientific">Ajellomyces capsulatus</name>
    <name type="common">Darling's disease fungus</name>
    <name type="synonym">Histoplasma capsulatum</name>
    <dbReference type="NCBI Taxonomy" id="5037"/>
    <lineage>
        <taxon>Eukaryota</taxon>
        <taxon>Fungi</taxon>
        <taxon>Dikarya</taxon>
        <taxon>Ascomycota</taxon>
        <taxon>Pezizomycotina</taxon>
        <taxon>Eurotiomycetes</taxon>
        <taxon>Eurotiomycetidae</taxon>
        <taxon>Onygenales</taxon>
        <taxon>Ajellomycetaceae</taxon>
        <taxon>Histoplasma</taxon>
    </lineage>
</organism>
<protein>
    <submittedName>
        <fullName evidence="1">Uncharacterized protein</fullName>
    </submittedName>
</protein>
<dbReference type="AlphaFoldDB" id="A0A8A1MEB9"/>
<sequence>MSFEHPLRTPTRASDQAVIIPAYTLGASALRFCSHFHSTGLDMATFDVPVGTDHRPLFLLVQAPQTGGMSGIEKELRLSEQPLRRLPPVRAKANAMGLERIESGTALLRAAFFERENGVPIVIHAGPDVGKIGDEGFFYLHTASLVSLTVFSTNASSKRECKWFQFSGSSVQPTGADIYVLYPTVSARADA</sequence>
<dbReference type="VEuPathDB" id="FungiDB:I7I51_02595"/>
<name>A0A8A1MEB9_AJECA</name>
<proteinExistence type="predicted"/>
<dbReference type="Proteomes" id="UP000663671">
    <property type="component" value="Chromosome 7"/>
</dbReference>
<dbReference type="EMBL" id="CP069112">
    <property type="protein sequence ID" value="QSS62852.1"/>
    <property type="molecule type" value="Genomic_DNA"/>
</dbReference>
<evidence type="ECO:0000313" key="2">
    <source>
        <dbReference type="Proteomes" id="UP000663671"/>
    </source>
</evidence>
<dbReference type="OrthoDB" id="10367975at2759"/>
<gene>
    <name evidence="1" type="ORF">I7I51_02595</name>
</gene>
<accession>A0A8A1MEB9</accession>
<reference evidence="1" key="1">
    <citation type="submission" date="2021-01" db="EMBL/GenBank/DDBJ databases">
        <title>Chromosome-level genome assembly of a human fungal pathogen reveals clustering of transcriptionally co-regulated genes.</title>
        <authorList>
            <person name="Voorhies M."/>
            <person name="Cohen S."/>
            <person name="Shea T.P."/>
            <person name="Petrus S."/>
            <person name="Munoz J.F."/>
            <person name="Poplawski S."/>
            <person name="Goldman W.E."/>
            <person name="Michael T."/>
            <person name="Cuomo C.A."/>
            <person name="Sil A."/>
            <person name="Beyhan S."/>
        </authorList>
    </citation>
    <scope>NUCLEOTIDE SEQUENCE</scope>
    <source>
        <strain evidence="1">WU24</strain>
    </source>
</reference>
<evidence type="ECO:0000313" key="1">
    <source>
        <dbReference type="EMBL" id="QSS62852.1"/>
    </source>
</evidence>